<keyword evidence="4" id="KW-1185">Reference proteome</keyword>
<protein>
    <submittedName>
        <fullName evidence="3">Uncharacterized protein</fullName>
    </submittedName>
</protein>
<name>A0A511YZ32_9CELL</name>
<organism evidence="3 4">
    <name type="scientific">Actinotalea fermentans</name>
    <dbReference type="NCBI Taxonomy" id="43671"/>
    <lineage>
        <taxon>Bacteria</taxon>
        <taxon>Bacillati</taxon>
        <taxon>Actinomycetota</taxon>
        <taxon>Actinomycetes</taxon>
        <taxon>Micrococcales</taxon>
        <taxon>Cellulomonadaceae</taxon>
        <taxon>Actinotalea</taxon>
    </lineage>
</organism>
<dbReference type="Proteomes" id="UP000321484">
    <property type="component" value="Unassembled WGS sequence"/>
</dbReference>
<proteinExistence type="predicted"/>
<feature type="transmembrane region" description="Helical" evidence="2">
    <location>
        <begin position="171"/>
        <end position="191"/>
    </location>
</feature>
<keyword evidence="2" id="KW-0472">Membrane</keyword>
<evidence type="ECO:0000256" key="1">
    <source>
        <dbReference type="SAM" id="MobiDB-lite"/>
    </source>
</evidence>
<evidence type="ECO:0000313" key="4">
    <source>
        <dbReference type="Proteomes" id="UP000321484"/>
    </source>
</evidence>
<keyword evidence="2" id="KW-0812">Transmembrane</keyword>
<evidence type="ECO:0000256" key="2">
    <source>
        <dbReference type="SAM" id="Phobius"/>
    </source>
</evidence>
<feature type="transmembrane region" description="Helical" evidence="2">
    <location>
        <begin position="143"/>
        <end position="164"/>
    </location>
</feature>
<feature type="transmembrane region" description="Helical" evidence="2">
    <location>
        <begin position="203"/>
        <end position="221"/>
    </location>
</feature>
<gene>
    <name evidence="3" type="ORF">AFE02nite_21920</name>
</gene>
<feature type="compositionally biased region" description="Low complexity" evidence="1">
    <location>
        <begin position="10"/>
        <end position="29"/>
    </location>
</feature>
<dbReference type="AlphaFoldDB" id="A0A511YZ32"/>
<dbReference type="RefSeq" id="WP_146819637.1">
    <property type="nucleotide sequence ID" value="NZ_BJYK01000007.1"/>
</dbReference>
<accession>A0A511YZ32</accession>
<feature type="region of interest" description="Disordered" evidence="1">
    <location>
        <begin position="1"/>
        <end position="41"/>
    </location>
</feature>
<keyword evidence="2" id="KW-1133">Transmembrane helix</keyword>
<reference evidence="3 4" key="1">
    <citation type="submission" date="2019-07" db="EMBL/GenBank/DDBJ databases">
        <title>Whole genome shotgun sequence of Actinotalea fermentans NBRC 105374.</title>
        <authorList>
            <person name="Hosoyama A."/>
            <person name="Uohara A."/>
            <person name="Ohji S."/>
            <person name="Ichikawa N."/>
        </authorList>
    </citation>
    <scope>NUCLEOTIDE SEQUENCE [LARGE SCALE GENOMIC DNA]</scope>
    <source>
        <strain evidence="3 4">NBRC 105374</strain>
    </source>
</reference>
<evidence type="ECO:0000313" key="3">
    <source>
        <dbReference type="EMBL" id="GEN80458.1"/>
    </source>
</evidence>
<dbReference type="EMBL" id="BJYK01000007">
    <property type="protein sequence ID" value="GEN80458.1"/>
    <property type="molecule type" value="Genomic_DNA"/>
</dbReference>
<sequence>MATAWDDRATTGAGAPTAPSAVWLPQEPILGPPPPPEVLAADAAPLAGPAAAHRPAAPAAPAAYPGLAPLAHPLAADRFTTVPAAVAAWAPWAGGSAQPEGPVAASAAAAGYPVGTSSRPEAWVGSAPNRAWADGDDHRQNAVISLVLGLGLLVVAGAVLQLTLSTGLGRVWTWGFVAGGLFVGRAVWSYARAVRAGTGHVGVLGWALVGGGVLVAVLVVVTSLRAAYGPVDVGVGDCFTDEGPAVQVVACSQPHQYVAVDVVTRVNDCPASANVFTRLGDGELACLAPAVPGGD</sequence>
<comment type="caution">
    <text evidence="3">The sequence shown here is derived from an EMBL/GenBank/DDBJ whole genome shotgun (WGS) entry which is preliminary data.</text>
</comment>